<dbReference type="RefSeq" id="WP_012477095.1">
    <property type="nucleotide sequence ID" value="NC_017186.1"/>
</dbReference>
<gene>
    <name evidence="2" type="ordered locus">RAM_01925</name>
</gene>
<dbReference type="GeneID" id="92876973"/>
<dbReference type="AlphaFoldDB" id="A0A9R0NQQ9"/>
<accession>A0A9R0NQQ9</accession>
<proteinExistence type="predicted"/>
<keyword evidence="3" id="KW-1185">Reference proteome</keyword>
<evidence type="ECO:0000313" key="2">
    <source>
        <dbReference type="EMBL" id="AEK38877.1"/>
    </source>
</evidence>
<organism evidence="2 3">
    <name type="scientific">Amycolatopsis mediterranei (strain S699)</name>
    <name type="common">Nocardia mediterranei</name>
    <dbReference type="NCBI Taxonomy" id="713604"/>
    <lineage>
        <taxon>Bacteria</taxon>
        <taxon>Bacillati</taxon>
        <taxon>Actinomycetota</taxon>
        <taxon>Actinomycetes</taxon>
        <taxon>Pseudonocardiales</taxon>
        <taxon>Pseudonocardiaceae</taxon>
        <taxon>Amycolatopsis</taxon>
    </lineage>
</organism>
<name>A0A9R0NQQ9_AMYMS</name>
<protein>
    <submittedName>
        <fullName evidence="2">Metal dependent phosphohydrolase</fullName>
    </submittedName>
</protein>
<dbReference type="SUPFAM" id="SSF109604">
    <property type="entry name" value="HD-domain/PDEase-like"/>
    <property type="match status" value="1"/>
</dbReference>
<sequence>MADDERAHRADATELVSSAAALAEDFVAPLGQRWIHVQAVATRAGDLARAVPAEDRATLVAAAWLHDIGYSPRINHTGFHPLDGARFLRQAGWSGEIVNLVAHHSGARFEAEQRGMSVDLKEFPFADNAVLDALVAADLTTGPQGQSLTYDERIQEILRRYPPNDPVHKTWLHAAPILKEAVRRVEAKLA</sequence>
<dbReference type="EMBL" id="CP002896">
    <property type="protein sequence ID" value="AEK38877.1"/>
    <property type="molecule type" value="Genomic_DNA"/>
</dbReference>
<dbReference type="InterPro" id="IPR006674">
    <property type="entry name" value="HD_domain"/>
</dbReference>
<evidence type="ECO:0000259" key="1">
    <source>
        <dbReference type="Pfam" id="PF01966"/>
    </source>
</evidence>
<dbReference type="KEGG" id="amn:RAM_01925"/>
<dbReference type="InterPro" id="IPR003607">
    <property type="entry name" value="HD/PDEase_dom"/>
</dbReference>
<dbReference type="Pfam" id="PF01966">
    <property type="entry name" value="HD"/>
    <property type="match status" value="1"/>
</dbReference>
<dbReference type="CDD" id="cd00077">
    <property type="entry name" value="HDc"/>
    <property type="match status" value="1"/>
</dbReference>
<feature type="domain" description="HD" evidence="1">
    <location>
        <begin position="33"/>
        <end position="109"/>
    </location>
</feature>
<dbReference type="Proteomes" id="UP000006138">
    <property type="component" value="Chromosome"/>
</dbReference>
<evidence type="ECO:0000313" key="3">
    <source>
        <dbReference type="Proteomes" id="UP000006138"/>
    </source>
</evidence>
<reference evidence="2 3" key="1">
    <citation type="journal article" date="2011" name="J. Bacteriol.">
        <title>Whole genome sequence of the rifamycin B-producing strain Amycolatopsis mediterranei S699.</title>
        <authorList>
            <person name="Verma M."/>
            <person name="Kaur J."/>
            <person name="Kumar M."/>
            <person name="Kumari K."/>
            <person name="Saxena A."/>
            <person name="Anand S."/>
            <person name="Nigam A."/>
            <person name="Ravi V."/>
            <person name="Raghuvanshi S."/>
            <person name="Khurana P."/>
            <person name="Tyagi A.K."/>
            <person name="Khurana J.P."/>
            <person name="Lal R."/>
        </authorList>
    </citation>
    <scope>NUCLEOTIDE SEQUENCE [LARGE SCALE GENOMIC DNA]</scope>
    <source>
        <strain evidence="2 3">S699</strain>
    </source>
</reference>
<dbReference type="InterPro" id="IPR006675">
    <property type="entry name" value="HDIG_dom"/>
</dbReference>
<dbReference type="Gene3D" id="1.10.3210.10">
    <property type="entry name" value="Hypothetical protein af1432"/>
    <property type="match status" value="1"/>
</dbReference>
<dbReference type="NCBIfam" id="TIGR00277">
    <property type="entry name" value="HDIG"/>
    <property type="match status" value="1"/>
</dbReference>